<dbReference type="EMBL" id="QXDL01000034">
    <property type="protein sequence ID" value="RIH87526.1"/>
    <property type="molecule type" value="Genomic_DNA"/>
</dbReference>
<keyword evidence="1" id="KW-0472">Membrane</keyword>
<keyword evidence="3" id="KW-1185">Reference proteome</keyword>
<keyword evidence="1" id="KW-0812">Transmembrane</keyword>
<accession>A0A399EVR6</accession>
<dbReference type="Proteomes" id="UP000265715">
    <property type="component" value="Unassembled WGS sequence"/>
</dbReference>
<organism evidence="2 3">
    <name type="scientific">Calidithermus terrae</name>
    <dbReference type="NCBI Taxonomy" id="1408545"/>
    <lineage>
        <taxon>Bacteria</taxon>
        <taxon>Thermotogati</taxon>
        <taxon>Deinococcota</taxon>
        <taxon>Deinococci</taxon>
        <taxon>Thermales</taxon>
        <taxon>Thermaceae</taxon>
        <taxon>Calidithermus</taxon>
    </lineage>
</organism>
<name>A0A399EVR6_9DEIN</name>
<proteinExistence type="predicted"/>
<evidence type="ECO:0000313" key="3">
    <source>
        <dbReference type="Proteomes" id="UP000265715"/>
    </source>
</evidence>
<keyword evidence="1" id="KW-1133">Transmembrane helix</keyword>
<protein>
    <submittedName>
        <fullName evidence="2">Uncharacterized protein</fullName>
    </submittedName>
</protein>
<reference evidence="2 3" key="1">
    <citation type="submission" date="2018-08" db="EMBL/GenBank/DDBJ databases">
        <title>Meiothermus terrae DSM 26712 genome sequencing project.</title>
        <authorList>
            <person name="Da Costa M.S."/>
            <person name="Albuquerque L."/>
            <person name="Raposo P."/>
            <person name="Froufe H.J.C."/>
            <person name="Barroso C.S."/>
            <person name="Egas C."/>
        </authorList>
    </citation>
    <scope>NUCLEOTIDE SEQUENCE [LARGE SCALE GENOMIC DNA]</scope>
    <source>
        <strain evidence="2 3">DSM 26712</strain>
    </source>
</reference>
<dbReference type="AlphaFoldDB" id="A0A399EVR6"/>
<feature type="transmembrane region" description="Helical" evidence="1">
    <location>
        <begin position="17"/>
        <end position="36"/>
    </location>
</feature>
<evidence type="ECO:0000256" key="1">
    <source>
        <dbReference type="SAM" id="Phobius"/>
    </source>
</evidence>
<gene>
    <name evidence="2" type="ORF">Mterra_01172</name>
</gene>
<sequence>MDWKFTDNVPSVPSGKLAWLFLAFALAAFALVCLAAF</sequence>
<evidence type="ECO:0000313" key="2">
    <source>
        <dbReference type="EMBL" id="RIH87526.1"/>
    </source>
</evidence>
<comment type="caution">
    <text evidence="2">The sequence shown here is derived from an EMBL/GenBank/DDBJ whole genome shotgun (WGS) entry which is preliminary data.</text>
</comment>